<gene>
    <name evidence="2" type="ORF">MZV50_04870</name>
</gene>
<feature type="transmembrane region" description="Helical" evidence="1">
    <location>
        <begin position="69"/>
        <end position="89"/>
    </location>
</feature>
<dbReference type="Proteomes" id="UP001057520">
    <property type="component" value="Chromosome"/>
</dbReference>
<evidence type="ECO:0000313" key="3">
    <source>
        <dbReference type="Proteomes" id="UP001057520"/>
    </source>
</evidence>
<dbReference type="PANTHER" id="PTHR28008">
    <property type="entry name" value="DOMAIN PROTEIN, PUTATIVE (AFU_ORTHOLOGUE AFUA_3G10980)-RELATED"/>
    <property type="match status" value="1"/>
</dbReference>
<keyword evidence="1" id="KW-0472">Membrane</keyword>
<feature type="transmembrane region" description="Helical" evidence="1">
    <location>
        <begin position="12"/>
        <end position="32"/>
    </location>
</feature>
<proteinExistence type="predicted"/>
<organism evidence="2 3">
    <name type="scientific">Caulobacter segnis</name>
    <dbReference type="NCBI Taxonomy" id="88688"/>
    <lineage>
        <taxon>Bacteria</taxon>
        <taxon>Pseudomonadati</taxon>
        <taxon>Pseudomonadota</taxon>
        <taxon>Alphaproteobacteria</taxon>
        <taxon>Caulobacterales</taxon>
        <taxon>Caulobacteraceae</taxon>
        <taxon>Caulobacter</taxon>
    </lineage>
</organism>
<feature type="transmembrane region" description="Helical" evidence="1">
    <location>
        <begin position="95"/>
        <end position="118"/>
    </location>
</feature>
<sequence>MSMLVPRKISWPGLLVFIAASIFTLYAALAPGDDTAGLIPWDKAKHFIVFYGLTFLATLALPRSRFWKIGGVLLAFGIAIEILQGLPIVGRDADIFDVVADTLGIGFFFGPIVVRGWLDRNARA</sequence>
<protein>
    <recommendedName>
        <fullName evidence="4">VanZ-like domain-containing protein</fullName>
    </recommendedName>
</protein>
<keyword evidence="1" id="KW-1133">Transmembrane helix</keyword>
<dbReference type="PANTHER" id="PTHR28008:SF1">
    <property type="entry name" value="DOMAIN PROTEIN, PUTATIVE (AFU_ORTHOLOGUE AFUA_3G10980)-RELATED"/>
    <property type="match status" value="1"/>
</dbReference>
<dbReference type="EMBL" id="CP096040">
    <property type="protein sequence ID" value="USQ96904.1"/>
    <property type="molecule type" value="Genomic_DNA"/>
</dbReference>
<keyword evidence="3" id="KW-1185">Reference proteome</keyword>
<accession>A0ABY4ZW98</accession>
<evidence type="ECO:0000256" key="1">
    <source>
        <dbReference type="SAM" id="Phobius"/>
    </source>
</evidence>
<evidence type="ECO:0008006" key="4">
    <source>
        <dbReference type="Google" id="ProtNLM"/>
    </source>
</evidence>
<evidence type="ECO:0000313" key="2">
    <source>
        <dbReference type="EMBL" id="USQ96904.1"/>
    </source>
</evidence>
<name>A0ABY4ZW98_9CAUL</name>
<keyword evidence="1" id="KW-0812">Transmembrane</keyword>
<reference evidence="2 3" key="1">
    <citation type="submission" date="2022-04" db="EMBL/GenBank/DDBJ databases">
        <title>Genome sequence of soybean root-associated Caulobacter segnis RL271.</title>
        <authorList>
            <person name="Longley R."/>
            <person name="Bonito G."/>
            <person name="Trigodet F."/>
            <person name="Crosson S."/>
            <person name="Fiebig A."/>
        </authorList>
    </citation>
    <scope>NUCLEOTIDE SEQUENCE [LARGE SCALE GENOMIC DNA]</scope>
    <source>
        <strain evidence="2 3">RL271</strain>
    </source>
</reference>
<feature type="transmembrane region" description="Helical" evidence="1">
    <location>
        <begin position="44"/>
        <end position="62"/>
    </location>
</feature>